<proteinExistence type="predicted"/>
<evidence type="ECO:0000313" key="1">
    <source>
        <dbReference type="EMBL" id="MCI4391264.1"/>
    </source>
</evidence>
<accession>A0ACC5XJI4</accession>
<evidence type="ECO:0000313" key="2">
    <source>
        <dbReference type="Proteomes" id="UP000829447"/>
    </source>
</evidence>
<gene>
    <name evidence="1" type="ORF">PGIGA_G00132130</name>
</gene>
<name>A0ACC5XJI4_PANGG</name>
<sequence length="63" mass="7248">MRKVILSKEARGIFMYTGPKTALKLPCETLGCFLQKSEVSPEVIFQWCYFVSFYKMAGACTLW</sequence>
<dbReference type="EMBL" id="CM040475">
    <property type="protein sequence ID" value="MCI4391264.1"/>
    <property type="molecule type" value="Genomic_DNA"/>
</dbReference>
<dbReference type="Proteomes" id="UP000829447">
    <property type="component" value="Linkage Group LG22"/>
</dbReference>
<comment type="caution">
    <text evidence="1">The sequence shown here is derived from an EMBL/GenBank/DDBJ whole genome shotgun (WGS) entry which is preliminary data.</text>
</comment>
<keyword evidence="2" id="KW-1185">Reference proteome</keyword>
<reference evidence="1 2" key="1">
    <citation type="journal article" date="2022" name="bioRxiv">
        <title>An ancient truncated duplication of the anti-Mullerian hormone receptor type 2 gene is a potential conserved master sex determinant in the Pangasiidae catfish family.</title>
        <authorList>
            <person name="Wen M."/>
            <person name="Pan Q."/>
            <person name="Jouanno E."/>
            <person name="Montfort J."/>
            <person name="Zahm M."/>
            <person name="Cabau C."/>
            <person name="Klopp C."/>
            <person name="Iampietro C."/>
            <person name="Roques C."/>
            <person name="Bouchez O."/>
            <person name="Castinel A."/>
            <person name="Donnadieu C."/>
            <person name="Parrinello H."/>
            <person name="Poncet C."/>
            <person name="Belmonte E."/>
            <person name="Gautier V."/>
            <person name="Avarre J.-C."/>
            <person name="Dugue R."/>
            <person name="Gustiano R."/>
            <person name="Ha T.T.T."/>
            <person name="Campet M."/>
            <person name="Sriphairoj K."/>
            <person name="Ribolli J."/>
            <person name="de Almeida F.L."/>
            <person name="Desvignes T."/>
            <person name="Postlethwait J.H."/>
            <person name="Bucao C.F."/>
            <person name="Robinson-Rechavi M."/>
            <person name="Bobe J."/>
            <person name="Herpin A."/>
            <person name="Guiguen Y."/>
        </authorList>
    </citation>
    <scope>NUCLEOTIDE SEQUENCE [LARGE SCALE GENOMIC DNA]</scope>
    <source>
        <strain evidence="1">YG-Dec2019</strain>
    </source>
</reference>
<protein>
    <submittedName>
        <fullName evidence="1">Uncharacterized protein</fullName>
    </submittedName>
</protein>
<feature type="non-terminal residue" evidence="1">
    <location>
        <position position="63"/>
    </location>
</feature>
<organism evidence="1 2">
    <name type="scientific">Pangasianodon gigas</name>
    <name type="common">Mekong giant catfish</name>
    <name type="synonym">Pangasius gigas</name>
    <dbReference type="NCBI Taxonomy" id="30993"/>
    <lineage>
        <taxon>Eukaryota</taxon>
        <taxon>Metazoa</taxon>
        <taxon>Chordata</taxon>
        <taxon>Craniata</taxon>
        <taxon>Vertebrata</taxon>
        <taxon>Euteleostomi</taxon>
        <taxon>Actinopterygii</taxon>
        <taxon>Neopterygii</taxon>
        <taxon>Teleostei</taxon>
        <taxon>Ostariophysi</taxon>
        <taxon>Siluriformes</taxon>
        <taxon>Pangasiidae</taxon>
        <taxon>Pangasianodon</taxon>
    </lineage>
</organism>